<dbReference type="EMBL" id="JAEANY010000003">
    <property type="protein sequence ID" value="MBH5322802.1"/>
    <property type="molecule type" value="Genomic_DNA"/>
</dbReference>
<feature type="transmembrane region" description="Helical" evidence="1">
    <location>
        <begin position="304"/>
        <end position="324"/>
    </location>
</feature>
<keyword evidence="1" id="KW-0472">Membrane</keyword>
<dbReference type="Proteomes" id="UP000602442">
    <property type="component" value="Unassembled WGS sequence"/>
</dbReference>
<evidence type="ECO:0000259" key="2">
    <source>
        <dbReference type="Pfam" id="PF14378"/>
    </source>
</evidence>
<dbReference type="RefSeq" id="WP_197921543.1">
    <property type="nucleotide sequence ID" value="NZ_CAWPTA010000008.1"/>
</dbReference>
<feature type="transmembrane region" description="Helical" evidence="1">
    <location>
        <begin position="246"/>
        <end position="269"/>
    </location>
</feature>
<feature type="transmembrane region" description="Helical" evidence="1">
    <location>
        <begin position="151"/>
        <end position="169"/>
    </location>
</feature>
<keyword evidence="4" id="KW-1185">Reference proteome</keyword>
<feature type="transmembrane region" description="Helical" evidence="1">
    <location>
        <begin position="281"/>
        <end position="298"/>
    </location>
</feature>
<gene>
    <name evidence="3" type="ORF">I5L03_09405</name>
</gene>
<evidence type="ECO:0000313" key="4">
    <source>
        <dbReference type="Proteomes" id="UP000602442"/>
    </source>
</evidence>
<organism evidence="3 4">
    <name type="scientific">Aurantiacibacter sediminis</name>
    <dbReference type="NCBI Taxonomy" id="2793064"/>
    <lineage>
        <taxon>Bacteria</taxon>
        <taxon>Pseudomonadati</taxon>
        <taxon>Pseudomonadota</taxon>
        <taxon>Alphaproteobacteria</taxon>
        <taxon>Sphingomonadales</taxon>
        <taxon>Erythrobacteraceae</taxon>
        <taxon>Aurantiacibacter</taxon>
    </lineage>
</organism>
<feature type="transmembrane region" description="Helical" evidence="1">
    <location>
        <begin position="80"/>
        <end position="102"/>
    </location>
</feature>
<dbReference type="InterPro" id="IPR026841">
    <property type="entry name" value="Aur1/Ipt1"/>
</dbReference>
<reference evidence="3 4" key="1">
    <citation type="submission" date="2020-11" db="EMBL/GenBank/DDBJ databases">
        <title>Erythrobacter sediminis sp. nov., a marine bacterium from a tidal flat of Garorim Bay.</title>
        <authorList>
            <person name="Kim D."/>
            <person name="Yoo Y."/>
            <person name="Kim J.-J."/>
        </authorList>
    </citation>
    <scope>NUCLEOTIDE SEQUENCE [LARGE SCALE GENOMIC DNA]</scope>
    <source>
        <strain evidence="3 4">JGD-13</strain>
    </source>
</reference>
<protein>
    <submittedName>
        <fullName evidence="3">Phosphatase PAP2 family protein</fullName>
    </submittedName>
</protein>
<keyword evidence="1" id="KW-0812">Transmembrane</keyword>
<accession>A0ABS0N4C6</accession>
<feature type="transmembrane region" description="Helical" evidence="1">
    <location>
        <begin position="181"/>
        <end position="204"/>
    </location>
</feature>
<sequence length="349" mass="38708">MLTLSRPLAATIIIVASLLPTVVAIAFFGGHAGLWYAPFSPRVLTIALTASLLVLWQRVRSARLEGEPKGALEVLRDDPIALLIPAILIVLITFASAGFSFIKANIADYVPYYLDPPFVDADRILFFGHDPWRVSHAIFGTWGTIALDRLYVLWFLLFPFLAIFIGGSADRTFQFRAMIGVLVVLILLGNVMAVSMSSVGPIFYEYFYGDAYYAELMARLYTANDVAPLSAIRLSDYLIEMYETDAFGTGISAMPSVHVGFAVLSWLIVKDCVKARWAHRVAGSYAFLIWIGSFHLAWHYAWDGIVSAAVVIAAWKLLAFVEVAPRATESKKPRFFDLKAREPARPVTD</sequence>
<proteinExistence type="predicted"/>
<feature type="domain" description="Inositolphosphotransferase Aur1/Ipt1" evidence="2">
    <location>
        <begin position="119"/>
        <end position="316"/>
    </location>
</feature>
<keyword evidence="1" id="KW-1133">Transmembrane helix</keyword>
<feature type="transmembrane region" description="Helical" evidence="1">
    <location>
        <begin position="40"/>
        <end position="59"/>
    </location>
</feature>
<comment type="caution">
    <text evidence="3">The sequence shown here is derived from an EMBL/GenBank/DDBJ whole genome shotgun (WGS) entry which is preliminary data.</text>
</comment>
<dbReference type="Pfam" id="PF14378">
    <property type="entry name" value="PAP2_3"/>
    <property type="match status" value="1"/>
</dbReference>
<name>A0ABS0N4C6_9SPHN</name>
<evidence type="ECO:0000313" key="3">
    <source>
        <dbReference type="EMBL" id="MBH5322802.1"/>
    </source>
</evidence>
<evidence type="ECO:0000256" key="1">
    <source>
        <dbReference type="SAM" id="Phobius"/>
    </source>
</evidence>